<evidence type="ECO:0000313" key="2">
    <source>
        <dbReference type="Proteomes" id="UP000015100"/>
    </source>
</evidence>
<name>S8CBQ4_DACHA</name>
<evidence type="ECO:0000313" key="1">
    <source>
        <dbReference type="EMBL" id="EPS45117.1"/>
    </source>
</evidence>
<dbReference type="EMBL" id="AQGS01000023">
    <property type="protein sequence ID" value="EPS45117.1"/>
    <property type="molecule type" value="Genomic_DNA"/>
</dbReference>
<organism evidence="1 2">
    <name type="scientific">Dactylellina haptotyla (strain CBS 200.50)</name>
    <name type="common">Nematode-trapping fungus</name>
    <name type="synonym">Monacrosporium haptotylum</name>
    <dbReference type="NCBI Taxonomy" id="1284197"/>
    <lineage>
        <taxon>Eukaryota</taxon>
        <taxon>Fungi</taxon>
        <taxon>Dikarya</taxon>
        <taxon>Ascomycota</taxon>
        <taxon>Pezizomycotina</taxon>
        <taxon>Orbiliomycetes</taxon>
        <taxon>Orbiliales</taxon>
        <taxon>Orbiliaceae</taxon>
        <taxon>Dactylellina</taxon>
    </lineage>
</organism>
<reference evidence="1 2" key="1">
    <citation type="journal article" date="2013" name="PLoS Genet.">
        <title>Genomic mechanisms accounting for the adaptation to parasitism in nematode-trapping fungi.</title>
        <authorList>
            <person name="Meerupati T."/>
            <person name="Andersson K.M."/>
            <person name="Friman E."/>
            <person name="Kumar D."/>
            <person name="Tunlid A."/>
            <person name="Ahren D."/>
        </authorList>
    </citation>
    <scope>NUCLEOTIDE SEQUENCE [LARGE SCALE GENOMIC DNA]</scope>
    <source>
        <strain evidence="1 2">CBS 200.50</strain>
    </source>
</reference>
<dbReference type="Proteomes" id="UP000015100">
    <property type="component" value="Unassembled WGS sequence"/>
</dbReference>
<comment type="caution">
    <text evidence="1">The sequence shown here is derived from an EMBL/GenBank/DDBJ whole genome shotgun (WGS) entry which is preliminary data.</text>
</comment>
<dbReference type="eggNOG" id="ENOG502T0FZ">
    <property type="taxonomic scope" value="Eukaryota"/>
</dbReference>
<sequence>MPDNAQPTGTIEFDHVDLSSANENIIIANSSSQKNGTDGKSTDPLNDNRLKLMNILSPDGKGVVFSTAGGNLHIKETSDEAINIADTAIQFSGDAITGRVFFDATGRFFHYYTQTMESYGISRIRLHNTSHVPETASMVMLVPLATPDHPSGAKSLLVAATPKSVVYYIAACNLKDQYTKLFLFKKYPDGLKKLKALEMQNVVTGGEVQDCVMVALTTGANGYSL</sequence>
<proteinExistence type="predicted"/>
<gene>
    <name evidence="1" type="ORF">H072_909</name>
</gene>
<dbReference type="OrthoDB" id="160645at2759"/>
<keyword evidence="2" id="KW-1185">Reference proteome</keyword>
<dbReference type="AlphaFoldDB" id="S8CBQ4"/>
<dbReference type="HOGENOM" id="CLU_1229885_0_0_1"/>
<reference evidence="2" key="2">
    <citation type="submission" date="2013-04" db="EMBL/GenBank/DDBJ databases">
        <title>Genomic mechanisms accounting for the adaptation to parasitism in nematode-trapping fungi.</title>
        <authorList>
            <person name="Ahren D.G."/>
        </authorList>
    </citation>
    <scope>NUCLEOTIDE SEQUENCE [LARGE SCALE GENOMIC DNA]</scope>
    <source>
        <strain evidence="2">CBS 200.50</strain>
    </source>
</reference>
<accession>S8CBQ4</accession>
<protein>
    <submittedName>
        <fullName evidence="1">Uncharacterized protein</fullName>
    </submittedName>
</protein>
<dbReference type="STRING" id="1284197.S8CBQ4"/>